<dbReference type="InterPro" id="IPR003770">
    <property type="entry name" value="MLTG-like"/>
</dbReference>
<evidence type="ECO:0000256" key="2">
    <source>
        <dbReference type="ARBA" id="ARBA00022692"/>
    </source>
</evidence>
<name>A0A2M6W4G1_9BACT</name>
<sequence length="296" mass="34091">MKLQFKIYNDFMKKFKIIIILIFALVTLAIYFKRGHNQPPPTPPASRQEIDITIIEGWNLRQIATDWEKRGLIKNENELYAILGQPAYNYLANKKVAPRLNYLDNNGQDSFALLKDKSSGVSYEGYIFPDTYRVYADAKLSEVLQKIFTNLENKITTEMRAEIKRQGKTVYEVLTMASVVEKEANTLTDMQMVADIFWRREKQDWALQSCATVNYITGKNDPAVSAEDQQVDSLYNTYKYPGLPLGPIGNPGLNAIKAVIYPKTNNYWYFMTGADGKMYYASTLEEHNSNVYKYLR</sequence>
<dbReference type="GO" id="GO:0016829">
    <property type="term" value="F:lyase activity"/>
    <property type="evidence" value="ECO:0007669"/>
    <property type="project" value="UniProtKB-KW"/>
</dbReference>
<dbReference type="EMBL" id="PFBX01000014">
    <property type="protein sequence ID" value="PIT87671.1"/>
    <property type="molecule type" value="Genomic_DNA"/>
</dbReference>
<keyword evidence="2" id="KW-0812">Transmembrane</keyword>
<keyword evidence="6" id="KW-0961">Cell wall biogenesis/degradation</keyword>
<dbReference type="NCBIfam" id="TIGR00247">
    <property type="entry name" value="endolytic transglycosylase MltG"/>
    <property type="match status" value="1"/>
</dbReference>
<dbReference type="AlphaFoldDB" id="A0A2M6W4G1"/>
<keyword evidence="3" id="KW-1133">Transmembrane helix</keyword>
<dbReference type="PANTHER" id="PTHR30518:SF2">
    <property type="entry name" value="ENDOLYTIC MUREIN TRANSGLYCOSYLASE"/>
    <property type="match status" value="1"/>
</dbReference>
<evidence type="ECO:0000256" key="5">
    <source>
        <dbReference type="ARBA" id="ARBA00023239"/>
    </source>
</evidence>
<evidence type="ECO:0000256" key="6">
    <source>
        <dbReference type="ARBA" id="ARBA00023316"/>
    </source>
</evidence>
<protein>
    <submittedName>
        <fullName evidence="7">Endolytic transglycosylase MltG</fullName>
    </submittedName>
</protein>
<dbReference type="Pfam" id="PF02618">
    <property type="entry name" value="YceG"/>
    <property type="match status" value="1"/>
</dbReference>
<reference evidence="8" key="1">
    <citation type="submission" date="2017-09" db="EMBL/GenBank/DDBJ databases">
        <title>Depth-based differentiation of microbial function through sediment-hosted aquifers and enrichment of novel symbionts in the deep terrestrial subsurface.</title>
        <authorList>
            <person name="Probst A.J."/>
            <person name="Ladd B."/>
            <person name="Jarett J.K."/>
            <person name="Geller-Mcgrath D.E."/>
            <person name="Sieber C.M.K."/>
            <person name="Emerson J.B."/>
            <person name="Anantharaman K."/>
            <person name="Thomas B.C."/>
            <person name="Malmstrom R."/>
            <person name="Stieglmeier M."/>
            <person name="Klingl A."/>
            <person name="Woyke T."/>
            <person name="Ryan C.M."/>
            <person name="Banfield J.F."/>
        </authorList>
    </citation>
    <scope>NUCLEOTIDE SEQUENCE [LARGE SCALE GENOMIC DNA]</scope>
</reference>
<keyword evidence="5" id="KW-0456">Lyase</keyword>
<comment type="caution">
    <text evidence="7">The sequence shown here is derived from an EMBL/GenBank/DDBJ whole genome shotgun (WGS) entry which is preliminary data.</text>
</comment>
<dbReference type="GO" id="GO:0071555">
    <property type="term" value="P:cell wall organization"/>
    <property type="evidence" value="ECO:0007669"/>
    <property type="project" value="UniProtKB-KW"/>
</dbReference>
<evidence type="ECO:0000256" key="1">
    <source>
        <dbReference type="ARBA" id="ARBA00022475"/>
    </source>
</evidence>
<evidence type="ECO:0000313" key="7">
    <source>
        <dbReference type="EMBL" id="PIT87671.1"/>
    </source>
</evidence>
<dbReference type="Proteomes" id="UP000231183">
    <property type="component" value="Unassembled WGS sequence"/>
</dbReference>
<gene>
    <name evidence="7" type="ORF">COU31_01835</name>
</gene>
<evidence type="ECO:0000313" key="8">
    <source>
        <dbReference type="Proteomes" id="UP000231183"/>
    </source>
</evidence>
<keyword evidence="4" id="KW-0472">Membrane</keyword>
<evidence type="ECO:0000256" key="3">
    <source>
        <dbReference type="ARBA" id="ARBA00022989"/>
    </source>
</evidence>
<evidence type="ECO:0000256" key="4">
    <source>
        <dbReference type="ARBA" id="ARBA00023136"/>
    </source>
</evidence>
<organism evidence="7 8">
    <name type="scientific">Candidatus Magasanikbacteria bacterium CG10_big_fil_rev_8_21_14_0_10_40_10</name>
    <dbReference type="NCBI Taxonomy" id="1974648"/>
    <lineage>
        <taxon>Bacteria</taxon>
        <taxon>Candidatus Magasanikiibacteriota</taxon>
    </lineage>
</organism>
<proteinExistence type="predicted"/>
<accession>A0A2M6W4G1</accession>
<keyword evidence="1" id="KW-1003">Cell membrane</keyword>
<dbReference type="PANTHER" id="PTHR30518">
    <property type="entry name" value="ENDOLYTIC MUREIN TRANSGLYCOSYLASE"/>
    <property type="match status" value="1"/>
</dbReference>